<feature type="domain" description="ABC transmembrane type-1" evidence="10">
    <location>
        <begin position="1"/>
        <end position="185"/>
    </location>
</feature>
<dbReference type="InterPro" id="IPR036640">
    <property type="entry name" value="ABC1_TM_sf"/>
</dbReference>
<dbReference type="InterPro" id="IPR050173">
    <property type="entry name" value="ABC_transporter_C-like"/>
</dbReference>
<dbReference type="Pfam" id="PF00664">
    <property type="entry name" value="ABC_membrane"/>
    <property type="match status" value="1"/>
</dbReference>
<sequence>MSFYDSTPLGRILTRVSADLSIVDLDIPFNLILAVGAATNTYANLGVLAVVTWQVLFVSIPMVFLAICLQRYYFASAKEVMRINGTTKSMLANHLAESIAGAITIRAFQKEDRFFAQNLDLIDTNASPFFHNFAANEWLIGRLEILSATVISSSALAMVLLPPGTFSPGFIGMAFSYSLSLNMSLVFSIQNHCTLANYIISVERLNQYMHIPSEAPLVIDENRPPPNWPSVGKVEIQDLKIKYRPDTPLVLRGVSCTIEGGHKIGIVGRTGSGKQLLSVPCFVWWSWQGKIVIDGLDISTIGLHDLRSRFGIIPQDPTLFNGTVRYNMDPLYQHTDLEIWEVLRKCQLEEAVQDKEEGLDAPEIWCCSGRRWIELEHGTAAIVLFGPCSVEEKSILVLDEATASIDNATDTILQKTIRTEFTDCTVITVAHRIPTVMDCTMVLAISDGKLVEYDKPMNLMNREGSLFGQLVKEYWSHSEVN</sequence>
<keyword evidence="2" id="KW-0813">Transport</keyword>
<dbReference type="PANTHER" id="PTHR24223">
    <property type="entry name" value="ATP-BINDING CASSETTE SUB-FAMILY C"/>
    <property type="match status" value="1"/>
</dbReference>
<dbReference type="OrthoDB" id="6500128at2759"/>
<evidence type="ECO:0000256" key="7">
    <source>
        <dbReference type="ARBA" id="ARBA00023136"/>
    </source>
</evidence>
<dbReference type="AlphaFoldDB" id="A0A835I3G9"/>
<dbReference type="Proteomes" id="UP000631114">
    <property type="component" value="Unassembled WGS sequence"/>
</dbReference>
<dbReference type="Gene3D" id="3.40.50.300">
    <property type="entry name" value="P-loop containing nucleotide triphosphate hydrolases"/>
    <property type="match status" value="1"/>
</dbReference>
<dbReference type="GO" id="GO:0016020">
    <property type="term" value="C:membrane"/>
    <property type="evidence" value="ECO:0007669"/>
    <property type="project" value="UniProtKB-SubCell"/>
</dbReference>
<evidence type="ECO:0000259" key="10">
    <source>
        <dbReference type="PROSITE" id="PS50929"/>
    </source>
</evidence>
<evidence type="ECO:0000256" key="3">
    <source>
        <dbReference type="ARBA" id="ARBA00022692"/>
    </source>
</evidence>
<accession>A0A835I3G9</accession>
<evidence type="ECO:0000256" key="5">
    <source>
        <dbReference type="ARBA" id="ARBA00022840"/>
    </source>
</evidence>
<dbReference type="Gene3D" id="1.20.1560.10">
    <property type="entry name" value="ABC transporter type 1, transmembrane domain"/>
    <property type="match status" value="1"/>
</dbReference>
<evidence type="ECO:0008006" key="13">
    <source>
        <dbReference type="Google" id="ProtNLM"/>
    </source>
</evidence>
<keyword evidence="6 8" id="KW-1133">Transmembrane helix</keyword>
<evidence type="ECO:0000259" key="9">
    <source>
        <dbReference type="PROSITE" id="PS50893"/>
    </source>
</evidence>
<protein>
    <recommendedName>
        <fullName evidence="13">ABC transporter C family member 10</fullName>
    </recommendedName>
</protein>
<keyword evidence="7 8" id="KW-0472">Membrane</keyword>
<evidence type="ECO:0000256" key="2">
    <source>
        <dbReference type="ARBA" id="ARBA00022448"/>
    </source>
</evidence>
<dbReference type="InterPro" id="IPR003439">
    <property type="entry name" value="ABC_transporter-like_ATP-bd"/>
</dbReference>
<feature type="transmembrane region" description="Helical" evidence="8">
    <location>
        <begin position="51"/>
        <end position="74"/>
    </location>
</feature>
<dbReference type="PROSITE" id="PS50893">
    <property type="entry name" value="ABC_TRANSPORTER_2"/>
    <property type="match status" value="1"/>
</dbReference>
<dbReference type="SUPFAM" id="SSF52540">
    <property type="entry name" value="P-loop containing nucleoside triphosphate hydrolases"/>
    <property type="match status" value="1"/>
</dbReference>
<gene>
    <name evidence="11" type="ORF">IFM89_018786</name>
</gene>
<keyword evidence="5" id="KW-0067">ATP-binding</keyword>
<evidence type="ECO:0000256" key="6">
    <source>
        <dbReference type="ARBA" id="ARBA00022989"/>
    </source>
</evidence>
<evidence type="ECO:0000313" key="12">
    <source>
        <dbReference type="Proteomes" id="UP000631114"/>
    </source>
</evidence>
<evidence type="ECO:0000313" key="11">
    <source>
        <dbReference type="EMBL" id="KAF9609844.1"/>
    </source>
</evidence>
<evidence type="ECO:0000256" key="4">
    <source>
        <dbReference type="ARBA" id="ARBA00022741"/>
    </source>
</evidence>
<dbReference type="CDD" id="cd03244">
    <property type="entry name" value="ABCC_MRP_domain2"/>
    <property type="match status" value="1"/>
</dbReference>
<keyword evidence="3 8" id="KW-0812">Transmembrane</keyword>
<dbReference type="InterPro" id="IPR027417">
    <property type="entry name" value="P-loop_NTPase"/>
</dbReference>
<organism evidence="11 12">
    <name type="scientific">Coptis chinensis</name>
    <dbReference type="NCBI Taxonomy" id="261450"/>
    <lineage>
        <taxon>Eukaryota</taxon>
        <taxon>Viridiplantae</taxon>
        <taxon>Streptophyta</taxon>
        <taxon>Embryophyta</taxon>
        <taxon>Tracheophyta</taxon>
        <taxon>Spermatophyta</taxon>
        <taxon>Magnoliopsida</taxon>
        <taxon>Ranunculales</taxon>
        <taxon>Ranunculaceae</taxon>
        <taxon>Coptidoideae</taxon>
        <taxon>Coptis</taxon>
    </lineage>
</organism>
<dbReference type="GO" id="GO:0016887">
    <property type="term" value="F:ATP hydrolysis activity"/>
    <property type="evidence" value="ECO:0007669"/>
    <property type="project" value="InterPro"/>
</dbReference>
<feature type="domain" description="ABC transporter" evidence="9">
    <location>
        <begin position="234"/>
        <end position="472"/>
    </location>
</feature>
<name>A0A835I3G9_9MAGN</name>
<dbReference type="GO" id="GO:0005524">
    <property type="term" value="F:ATP binding"/>
    <property type="evidence" value="ECO:0007669"/>
    <property type="project" value="UniProtKB-KW"/>
</dbReference>
<dbReference type="InterPro" id="IPR011527">
    <property type="entry name" value="ABC1_TM_dom"/>
</dbReference>
<comment type="caution">
    <text evidence="11">The sequence shown here is derived from an EMBL/GenBank/DDBJ whole genome shotgun (WGS) entry which is preliminary data.</text>
</comment>
<dbReference type="PANTHER" id="PTHR24223:SF369">
    <property type="entry name" value="ABC TRANSPORTER C FAMILY MEMBER 10"/>
    <property type="match status" value="1"/>
</dbReference>
<dbReference type="FunFam" id="3.40.50.300:FF:000630">
    <property type="entry name" value="ATP-binding cassette (ABC) transporter, putative"/>
    <property type="match status" value="1"/>
</dbReference>
<evidence type="ECO:0000256" key="1">
    <source>
        <dbReference type="ARBA" id="ARBA00004141"/>
    </source>
</evidence>
<dbReference type="GO" id="GO:0140359">
    <property type="term" value="F:ABC-type transporter activity"/>
    <property type="evidence" value="ECO:0007669"/>
    <property type="project" value="InterPro"/>
</dbReference>
<comment type="subcellular location">
    <subcellularLocation>
        <location evidence="1">Membrane</location>
        <topology evidence="1">Multi-pass membrane protein</topology>
    </subcellularLocation>
</comment>
<evidence type="ECO:0000256" key="8">
    <source>
        <dbReference type="SAM" id="Phobius"/>
    </source>
</evidence>
<reference evidence="11 12" key="1">
    <citation type="submission" date="2020-10" db="EMBL/GenBank/DDBJ databases">
        <title>The Coptis chinensis genome and diversification of protoberbering-type alkaloids.</title>
        <authorList>
            <person name="Wang B."/>
            <person name="Shu S."/>
            <person name="Song C."/>
            <person name="Liu Y."/>
        </authorList>
    </citation>
    <scope>NUCLEOTIDE SEQUENCE [LARGE SCALE GENOMIC DNA]</scope>
    <source>
        <strain evidence="11">HL-2020</strain>
        <tissue evidence="11">Leaf</tissue>
    </source>
</reference>
<keyword evidence="4" id="KW-0547">Nucleotide-binding</keyword>
<proteinExistence type="predicted"/>
<dbReference type="CDD" id="cd18580">
    <property type="entry name" value="ABC_6TM_ABCC_D2"/>
    <property type="match status" value="1"/>
</dbReference>
<dbReference type="SUPFAM" id="SSF90123">
    <property type="entry name" value="ABC transporter transmembrane region"/>
    <property type="match status" value="1"/>
</dbReference>
<dbReference type="EMBL" id="JADFTS010000004">
    <property type="protein sequence ID" value="KAF9609844.1"/>
    <property type="molecule type" value="Genomic_DNA"/>
</dbReference>
<dbReference type="PROSITE" id="PS50929">
    <property type="entry name" value="ABC_TM1F"/>
    <property type="match status" value="1"/>
</dbReference>
<keyword evidence="12" id="KW-1185">Reference proteome</keyword>
<dbReference type="Pfam" id="PF00005">
    <property type="entry name" value="ABC_tran"/>
    <property type="match status" value="1"/>
</dbReference>
<dbReference type="InterPro" id="IPR044726">
    <property type="entry name" value="ABCC_6TM_D2"/>
</dbReference>